<evidence type="ECO:0000256" key="1">
    <source>
        <dbReference type="ARBA" id="ARBA00023125"/>
    </source>
</evidence>
<evidence type="ECO:0000313" key="5">
    <source>
        <dbReference type="Proteomes" id="UP000029050"/>
    </source>
</evidence>
<dbReference type="Gene3D" id="1.10.10.60">
    <property type="entry name" value="Homeodomain-like"/>
    <property type="match status" value="1"/>
</dbReference>
<evidence type="ECO:0000259" key="3">
    <source>
        <dbReference type="PROSITE" id="PS50977"/>
    </source>
</evidence>
<dbReference type="RefSeq" id="WP_081884178.1">
    <property type="nucleotide sequence ID" value="NZ_JBDNPR010000001.1"/>
</dbReference>
<dbReference type="SUPFAM" id="SSF46689">
    <property type="entry name" value="Homeodomain-like"/>
    <property type="match status" value="1"/>
</dbReference>
<sequence length="190" mass="21430">MNRNDTKRRLVEYAAETIGLQGWEQVSIRNLMQGLGLTTGSFYKHFSSKESLFAAVAKEMSRDLYEEISPAVQGLIPDQAEQALLAIGKALSEHSLHDPKRIEFLFFSPWTRSALEDGTHVFPLLELTKTVIGSIVKDRDLDVPPQILFLQVWAFLQGFVQLLRQGVITEGDDLMQRTLTALIASQEKRV</sequence>
<dbReference type="Pfam" id="PF00440">
    <property type="entry name" value="TetR_N"/>
    <property type="match status" value="1"/>
</dbReference>
<dbReference type="InterPro" id="IPR009057">
    <property type="entry name" value="Homeodomain-like_sf"/>
</dbReference>
<dbReference type="Proteomes" id="UP000029050">
    <property type="component" value="Unassembled WGS sequence"/>
</dbReference>
<dbReference type="InterPro" id="IPR001647">
    <property type="entry name" value="HTH_TetR"/>
</dbReference>
<dbReference type="GO" id="GO:0003677">
    <property type="term" value="F:DNA binding"/>
    <property type="evidence" value="ECO:0007669"/>
    <property type="project" value="UniProtKB-UniRule"/>
</dbReference>
<dbReference type="InterPro" id="IPR050624">
    <property type="entry name" value="HTH-type_Tx_Regulator"/>
</dbReference>
<reference evidence="4 5" key="1">
    <citation type="submission" date="2014-03" db="EMBL/GenBank/DDBJ databases">
        <title>Genomics of Bifidobacteria.</title>
        <authorList>
            <person name="Ventura M."/>
            <person name="Milani C."/>
            <person name="Lugli G.A."/>
        </authorList>
    </citation>
    <scope>NUCLEOTIDE SEQUENCE [LARGE SCALE GENOMIC DNA]</scope>
    <source>
        <strain evidence="4 5">LMG 21775</strain>
    </source>
</reference>
<dbReference type="PROSITE" id="PS50977">
    <property type="entry name" value="HTH_TETR_2"/>
    <property type="match status" value="1"/>
</dbReference>
<keyword evidence="1 2" id="KW-0238">DNA-binding</keyword>
<evidence type="ECO:0000256" key="2">
    <source>
        <dbReference type="PROSITE-ProRule" id="PRU00335"/>
    </source>
</evidence>
<dbReference type="GeneID" id="98299828"/>
<name>A0A087CHS5_9BIFI</name>
<feature type="DNA-binding region" description="H-T-H motif" evidence="2">
    <location>
        <begin position="27"/>
        <end position="46"/>
    </location>
</feature>
<dbReference type="EMBL" id="JGZI01000008">
    <property type="protein sequence ID" value="KFI82825.1"/>
    <property type="molecule type" value="Genomic_DNA"/>
</dbReference>
<evidence type="ECO:0000313" key="4">
    <source>
        <dbReference type="EMBL" id="KFI82825.1"/>
    </source>
</evidence>
<dbReference type="eggNOG" id="COG1309">
    <property type="taxonomic scope" value="Bacteria"/>
</dbReference>
<keyword evidence="5" id="KW-1185">Reference proteome</keyword>
<feature type="domain" description="HTH tetR-type" evidence="3">
    <location>
        <begin position="4"/>
        <end position="64"/>
    </location>
</feature>
<protein>
    <submittedName>
        <fullName evidence="4">TetR family transcriptional regulator</fullName>
    </submittedName>
</protein>
<gene>
    <name evidence="4" type="ORF">BPSY_0616</name>
</gene>
<dbReference type="STRING" id="218140.BPSY_0616"/>
<dbReference type="Gene3D" id="1.10.357.10">
    <property type="entry name" value="Tetracycline Repressor, domain 2"/>
    <property type="match status" value="1"/>
</dbReference>
<dbReference type="PANTHER" id="PTHR43479">
    <property type="entry name" value="ACREF/ENVCD OPERON REPRESSOR-RELATED"/>
    <property type="match status" value="1"/>
</dbReference>
<proteinExistence type="predicted"/>
<organism evidence="4 5">
    <name type="scientific">Bifidobacterium psychraerophilum</name>
    <dbReference type="NCBI Taxonomy" id="218140"/>
    <lineage>
        <taxon>Bacteria</taxon>
        <taxon>Bacillati</taxon>
        <taxon>Actinomycetota</taxon>
        <taxon>Actinomycetes</taxon>
        <taxon>Bifidobacteriales</taxon>
        <taxon>Bifidobacteriaceae</taxon>
        <taxon>Bifidobacterium</taxon>
    </lineage>
</organism>
<dbReference type="PANTHER" id="PTHR43479:SF11">
    <property type="entry name" value="ACREF_ENVCD OPERON REPRESSOR-RELATED"/>
    <property type="match status" value="1"/>
</dbReference>
<comment type="caution">
    <text evidence="4">The sequence shown here is derived from an EMBL/GenBank/DDBJ whole genome shotgun (WGS) entry which is preliminary data.</text>
</comment>
<accession>A0A087CHS5</accession>
<dbReference type="OrthoDB" id="3627020at2"/>
<dbReference type="AlphaFoldDB" id="A0A087CHS5"/>